<name>A0AA48HA46_9BACT</name>
<dbReference type="PANTHER" id="PTHR12521:SF0">
    <property type="entry name" value="ADP-RIBOSE GLYCOHYDROLASE OARD1"/>
    <property type="match status" value="1"/>
</dbReference>
<organism evidence="3 4">
    <name type="scientific">Mesoterricola silvestris</name>
    <dbReference type="NCBI Taxonomy" id="2927979"/>
    <lineage>
        <taxon>Bacteria</taxon>
        <taxon>Pseudomonadati</taxon>
        <taxon>Acidobacteriota</taxon>
        <taxon>Holophagae</taxon>
        <taxon>Holophagales</taxon>
        <taxon>Holophagaceae</taxon>
        <taxon>Mesoterricola</taxon>
    </lineage>
</organism>
<evidence type="ECO:0000259" key="2">
    <source>
        <dbReference type="PROSITE" id="PS51154"/>
    </source>
</evidence>
<evidence type="ECO:0000256" key="1">
    <source>
        <dbReference type="ARBA" id="ARBA00035885"/>
    </source>
</evidence>
<keyword evidence="4" id="KW-1185">Reference proteome</keyword>
<dbReference type="EMBL" id="AP027080">
    <property type="protein sequence ID" value="BDU74538.1"/>
    <property type="molecule type" value="Genomic_DNA"/>
</dbReference>
<dbReference type="RefSeq" id="WP_316413213.1">
    <property type="nucleotide sequence ID" value="NZ_AP027080.1"/>
</dbReference>
<dbReference type="InterPro" id="IPR002589">
    <property type="entry name" value="Macro_dom"/>
</dbReference>
<reference evidence="4" key="1">
    <citation type="journal article" date="2023" name="Int. J. Syst. Evol. Microbiol.">
        <title>Mesoterricola silvestris gen. nov., sp. nov., Mesoterricola sediminis sp. nov., Geothrix oryzae sp. nov., Geothrix edaphica sp. nov., Geothrix rubra sp. nov., and Geothrix limicola sp. nov., six novel members of Acidobacteriota isolated from soils.</title>
        <authorList>
            <person name="Itoh H."/>
            <person name="Sugisawa Y."/>
            <person name="Mise K."/>
            <person name="Xu Z."/>
            <person name="Kuniyasu M."/>
            <person name="Ushijima N."/>
            <person name="Kawano K."/>
            <person name="Kobayashi E."/>
            <person name="Shiratori Y."/>
            <person name="Masuda Y."/>
            <person name="Senoo K."/>
        </authorList>
    </citation>
    <scope>NUCLEOTIDE SEQUENCE [LARGE SCALE GENOMIC DNA]</scope>
    <source>
        <strain evidence="4">W79</strain>
    </source>
</reference>
<comment type="catalytic activity">
    <reaction evidence="1">
        <text>an N-(ADP-alpha-D-ribosyl)-thymidine in DNA + H2O = a thymidine in DNA + ADP-D-ribose</text>
        <dbReference type="Rhea" id="RHEA:71655"/>
        <dbReference type="Rhea" id="RHEA-COMP:13556"/>
        <dbReference type="Rhea" id="RHEA-COMP:18051"/>
        <dbReference type="ChEBI" id="CHEBI:15377"/>
        <dbReference type="ChEBI" id="CHEBI:57967"/>
        <dbReference type="ChEBI" id="CHEBI:137386"/>
        <dbReference type="ChEBI" id="CHEBI:191199"/>
    </reaction>
    <physiologicalReaction direction="left-to-right" evidence="1">
        <dbReference type="Rhea" id="RHEA:71656"/>
    </physiologicalReaction>
</comment>
<dbReference type="CDD" id="cd02901">
    <property type="entry name" value="Macro_Poa1p-like"/>
    <property type="match status" value="1"/>
</dbReference>
<feature type="domain" description="Macro" evidence="2">
    <location>
        <begin position="1"/>
        <end position="163"/>
    </location>
</feature>
<dbReference type="Gene3D" id="3.40.220.10">
    <property type="entry name" value="Leucine Aminopeptidase, subunit E, domain 1"/>
    <property type="match status" value="1"/>
</dbReference>
<evidence type="ECO:0000313" key="4">
    <source>
        <dbReference type="Proteomes" id="UP001238179"/>
    </source>
</evidence>
<evidence type="ECO:0000313" key="3">
    <source>
        <dbReference type="EMBL" id="BDU74538.1"/>
    </source>
</evidence>
<dbReference type="InterPro" id="IPR043472">
    <property type="entry name" value="Macro_dom-like"/>
</dbReference>
<dbReference type="InterPro" id="IPR050892">
    <property type="entry name" value="ADP-ribose_metab_enzymes"/>
</dbReference>
<dbReference type="SMART" id="SM00506">
    <property type="entry name" value="A1pp"/>
    <property type="match status" value="1"/>
</dbReference>
<proteinExistence type="predicted"/>
<dbReference type="Proteomes" id="UP001238179">
    <property type="component" value="Chromosome"/>
</dbReference>
<sequence length="350" mass="38667">MFRQEAGDILGMDVEALVNTVNCVGYMGRGLALQFSKAFPANLKAYQAACKRGEVIPGRMLIYATGQMTNPKFIINFPTKRHWKGKSRMEDIESGLVDLASQIRALGIQSIAIPPLGCGLGGLDWGQVGPRIETALAGISDLQVHVFPPAGAPEPKEMVQSREVPVMTQGRAALVTLMHRYLGGLMDPCVSLLEVHKLMYFLQETKEPLRLSYVKHLYGPYAENLRNVLTRIEGHLVSGYSDGGDSPTKQLELVPGAVEEAERYLVANPTTQAHLERVVDLVEGFETPFGLELLSTVHWVACHEGATTLEGAQRLVYGWSARKKRFTPEQIRLAWQTLEEKGWLAQMLVA</sequence>
<dbReference type="SUPFAM" id="SSF52949">
    <property type="entry name" value="Macro domain-like"/>
    <property type="match status" value="1"/>
</dbReference>
<dbReference type="KEGG" id="msil:METEAL_37120"/>
<dbReference type="AlphaFoldDB" id="A0AA48HA46"/>
<dbReference type="Pfam" id="PF01661">
    <property type="entry name" value="Macro"/>
    <property type="match status" value="1"/>
</dbReference>
<gene>
    <name evidence="3" type="ORF">METEAL_37120</name>
</gene>
<dbReference type="PANTHER" id="PTHR12521">
    <property type="entry name" value="PROTEIN C6ORF130"/>
    <property type="match status" value="1"/>
</dbReference>
<protein>
    <submittedName>
        <fullName evidence="3">Appr-1-p processing protein</fullName>
    </submittedName>
</protein>
<dbReference type="GO" id="GO:0140291">
    <property type="term" value="P:peptidyl-glutamate ADP-deribosylation"/>
    <property type="evidence" value="ECO:0007669"/>
    <property type="project" value="TreeGrafter"/>
</dbReference>
<accession>A0AA48HA46</accession>
<dbReference type="PROSITE" id="PS51154">
    <property type="entry name" value="MACRO"/>
    <property type="match status" value="1"/>
</dbReference>